<gene>
    <name evidence="2" type="ORF">RM705_33475</name>
</gene>
<accession>A0ABU2Q562</accession>
<evidence type="ECO:0000313" key="2">
    <source>
        <dbReference type="EMBL" id="MDT0399578.1"/>
    </source>
</evidence>
<reference evidence="3" key="1">
    <citation type="submission" date="2023-07" db="EMBL/GenBank/DDBJ databases">
        <title>30 novel species of actinomycetes from the DSMZ collection.</title>
        <authorList>
            <person name="Nouioui I."/>
        </authorList>
    </citation>
    <scope>NUCLEOTIDE SEQUENCE [LARGE SCALE GENOMIC DNA]</scope>
    <source>
        <strain evidence="3">DSM 41636</strain>
    </source>
</reference>
<feature type="compositionally biased region" description="Low complexity" evidence="1">
    <location>
        <begin position="168"/>
        <end position="184"/>
    </location>
</feature>
<organism evidence="2 3">
    <name type="scientific">Streptomyces edwardsiae</name>
    <dbReference type="NCBI Taxonomy" id="3075527"/>
    <lineage>
        <taxon>Bacteria</taxon>
        <taxon>Bacillati</taxon>
        <taxon>Actinomycetota</taxon>
        <taxon>Actinomycetes</taxon>
        <taxon>Kitasatosporales</taxon>
        <taxon>Streptomycetaceae</taxon>
        <taxon>Streptomyces</taxon>
    </lineage>
</organism>
<sequence>MRREDVPDGGDGEVEAVLDELYALPPSDFVARREERAAAARTARRAGDARRIHAARRPTLAAWAANLLRHSRPDEAERFLELGRALREAYAGLDPGALKELSAQRRRIVSELSRQAALLAREAGHPLSGSAQRDVETTLRAVLADPEAARLWDTGRTETALTPPTGFGAETAGAKARARAGPRAETAGTRTPAREAPRAKRTGAQATAREPAHAETSGAPAPPRKPSATARRQDELAERRAERRKRLERAREAARTAEARVRELRTEQDEADASLERARERRREAGERVSAAEERLREARTEWERADREQREAGERHRTAAHALARAEREAKAADREAEKAAKAVR</sequence>
<feature type="compositionally biased region" description="Basic and acidic residues" evidence="1">
    <location>
        <begin position="231"/>
        <end position="241"/>
    </location>
</feature>
<name>A0ABU2Q562_9ACTN</name>
<feature type="compositionally biased region" description="Basic and acidic residues" evidence="1">
    <location>
        <begin position="249"/>
        <end position="318"/>
    </location>
</feature>
<dbReference type="EMBL" id="JAVRFA010000084">
    <property type="protein sequence ID" value="MDT0399578.1"/>
    <property type="molecule type" value="Genomic_DNA"/>
</dbReference>
<comment type="caution">
    <text evidence="2">The sequence shown here is derived from an EMBL/GenBank/DDBJ whole genome shotgun (WGS) entry which is preliminary data.</text>
</comment>
<dbReference type="RefSeq" id="WP_311649120.1">
    <property type="nucleotide sequence ID" value="NZ_JAVRFA010000084.1"/>
</dbReference>
<evidence type="ECO:0000256" key="1">
    <source>
        <dbReference type="SAM" id="MobiDB-lite"/>
    </source>
</evidence>
<dbReference type="Proteomes" id="UP001183881">
    <property type="component" value="Unassembled WGS sequence"/>
</dbReference>
<protein>
    <submittedName>
        <fullName evidence="2">Uncharacterized protein</fullName>
    </submittedName>
</protein>
<keyword evidence="3" id="KW-1185">Reference proteome</keyword>
<feature type="compositionally biased region" description="Basic and acidic residues" evidence="1">
    <location>
        <begin position="325"/>
        <end position="346"/>
    </location>
</feature>
<evidence type="ECO:0000313" key="3">
    <source>
        <dbReference type="Proteomes" id="UP001183881"/>
    </source>
</evidence>
<feature type="region of interest" description="Disordered" evidence="1">
    <location>
        <begin position="150"/>
        <end position="346"/>
    </location>
</feature>
<proteinExistence type="predicted"/>